<evidence type="ECO:0000259" key="7">
    <source>
        <dbReference type="PROSITE" id="PS00623"/>
    </source>
</evidence>
<evidence type="ECO:0000256" key="1">
    <source>
        <dbReference type="ARBA" id="ARBA00001974"/>
    </source>
</evidence>
<dbReference type="RefSeq" id="WP_182325586.1">
    <property type="nucleotide sequence ID" value="NZ_CP058554.1"/>
</dbReference>
<dbReference type="PROSITE" id="PS00623">
    <property type="entry name" value="GMC_OXRED_1"/>
    <property type="match status" value="1"/>
</dbReference>
<gene>
    <name evidence="9" type="ORF">HS961_22160</name>
</gene>
<evidence type="ECO:0000313" key="10">
    <source>
        <dbReference type="Proteomes" id="UP000515240"/>
    </source>
</evidence>
<evidence type="ECO:0000256" key="3">
    <source>
        <dbReference type="ARBA" id="ARBA00022630"/>
    </source>
</evidence>
<dbReference type="SUPFAM" id="SSF51905">
    <property type="entry name" value="FAD/NAD(P)-binding domain"/>
    <property type="match status" value="1"/>
</dbReference>
<protein>
    <submittedName>
        <fullName evidence="9">GMC family oxidoreductase N-terminal domain-containing protein</fullName>
    </submittedName>
</protein>
<dbReference type="Gene3D" id="3.50.50.60">
    <property type="entry name" value="FAD/NAD(P)-binding domain"/>
    <property type="match status" value="1"/>
</dbReference>
<sequence>MSGQAADSFDYVVVGSGAAGAIVAARLGEDAALRICVLEAGPPDHRPYLKLPAGFIKVIFNPAVAWQFSSEPTERTGGRRIPLPQGKTLGGSTSINGLVYNRGQREDFDGWAAQGNAGWSYDEVLPYFQRSEHFVDGGDPALRGHNGPLKVSLPHWPHPICEAFLEGAAEQGMARNPDYNGAYQKGVGYFQRSIHNGWRMSTVSCFLRPAVRRGNLDVRTHAQALRILVEGGRACGVEYLQDGVRRQVMARREVVVSAGAINTPKLLQLSGIGDGERLRALGIATQVHLPGVGQHLKDHFSVRLVASVKNATTINELARVPRLWGQAWQWLRGKPNILQLSPSVVHWFAASQPGLERPDLQGVFSPASYREGYVGQLDVFPGMTCGVWQHRPQSMGTVQLASADPLADPVVQPRYLAEEGDRQTLIRGVRQARALLQSQALAPYRVDEVMPGPQVQSDDEILDFIYRYGVSSYHLNGTARMGPRPEAGAVVDAQLRVHGLQGLRVIDASVMPEITSANTCAATMMIGEKGADLLRRAG</sequence>
<dbReference type="Proteomes" id="UP000515240">
    <property type="component" value="Chromosome"/>
</dbReference>
<proteinExistence type="inferred from homology"/>
<evidence type="ECO:0000256" key="4">
    <source>
        <dbReference type="ARBA" id="ARBA00022827"/>
    </source>
</evidence>
<feature type="binding site" evidence="5">
    <location>
        <begin position="96"/>
        <end position="99"/>
    </location>
    <ligand>
        <name>FAD</name>
        <dbReference type="ChEBI" id="CHEBI:57692"/>
    </ligand>
</feature>
<dbReference type="PIRSF" id="PIRSF000137">
    <property type="entry name" value="Alcohol_oxidase"/>
    <property type="match status" value="1"/>
</dbReference>
<evidence type="ECO:0000259" key="8">
    <source>
        <dbReference type="PROSITE" id="PS00624"/>
    </source>
</evidence>
<keyword evidence="10" id="KW-1185">Reference proteome</keyword>
<dbReference type="PROSITE" id="PS00624">
    <property type="entry name" value="GMC_OXRED_2"/>
    <property type="match status" value="1"/>
</dbReference>
<evidence type="ECO:0000313" key="9">
    <source>
        <dbReference type="EMBL" id="QMV75330.1"/>
    </source>
</evidence>
<accession>A0A7G5EMV5</accession>
<organism evidence="9 10">
    <name type="scientific">Comamonas piscis</name>
    <dbReference type="NCBI Taxonomy" id="1562974"/>
    <lineage>
        <taxon>Bacteria</taxon>
        <taxon>Pseudomonadati</taxon>
        <taxon>Pseudomonadota</taxon>
        <taxon>Betaproteobacteria</taxon>
        <taxon>Burkholderiales</taxon>
        <taxon>Comamonadaceae</taxon>
        <taxon>Comamonas</taxon>
    </lineage>
</organism>
<dbReference type="PANTHER" id="PTHR11552">
    <property type="entry name" value="GLUCOSE-METHANOL-CHOLINE GMC OXIDOREDUCTASE"/>
    <property type="match status" value="1"/>
</dbReference>
<keyword evidence="3 6" id="KW-0285">Flavoprotein</keyword>
<dbReference type="InterPro" id="IPR000172">
    <property type="entry name" value="GMC_OxRdtase_N"/>
</dbReference>
<dbReference type="PANTHER" id="PTHR11552:SF147">
    <property type="entry name" value="CHOLINE DEHYDROGENASE, MITOCHONDRIAL"/>
    <property type="match status" value="1"/>
</dbReference>
<dbReference type="KEGG" id="cpis:HS961_22160"/>
<dbReference type="Pfam" id="PF05199">
    <property type="entry name" value="GMC_oxred_C"/>
    <property type="match status" value="1"/>
</dbReference>
<feature type="domain" description="Glucose-methanol-choline oxidoreductase N-terminal" evidence="8">
    <location>
        <begin position="259"/>
        <end position="273"/>
    </location>
</feature>
<dbReference type="InterPro" id="IPR036188">
    <property type="entry name" value="FAD/NAD-bd_sf"/>
</dbReference>
<dbReference type="AlphaFoldDB" id="A0A7G5EMV5"/>
<dbReference type="GO" id="GO:0050660">
    <property type="term" value="F:flavin adenine dinucleotide binding"/>
    <property type="evidence" value="ECO:0007669"/>
    <property type="project" value="InterPro"/>
</dbReference>
<dbReference type="GO" id="GO:0016614">
    <property type="term" value="F:oxidoreductase activity, acting on CH-OH group of donors"/>
    <property type="evidence" value="ECO:0007669"/>
    <property type="project" value="InterPro"/>
</dbReference>
<evidence type="ECO:0000256" key="6">
    <source>
        <dbReference type="RuleBase" id="RU003968"/>
    </source>
</evidence>
<reference evidence="9 10" key="1">
    <citation type="journal article" date="2020" name="G3 (Bethesda)">
        <title>CeMbio - The Caenorhabditis elegans Microbiome Resource.</title>
        <authorList>
            <person name="Dirksen P."/>
            <person name="Assie A."/>
            <person name="Zimmermann J."/>
            <person name="Zhang F."/>
            <person name="Tietje A.M."/>
            <person name="Marsh S.A."/>
            <person name="Felix M.A."/>
            <person name="Shapira M."/>
            <person name="Kaleta C."/>
            <person name="Schulenburg H."/>
            <person name="Samuel B."/>
        </authorList>
    </citation>
    <scope>NUCLEOTIDE SEQUENCE [LARGE SCALE GENOMIC DNA]</scope>
    <source>
        <strain evidence="9 10">BIGb0172</strain>
    </source>
</reference>
<dbReference type="Gene3D" id="3.30.560.10">
    <property type="entry name" value="Glucose Oxidase, domain 3"/>
    <property type="match status" value="1"/>
</dbReference>
<evidence type="ECO:0000256" key="2">
    <source>
        <dbReference type="ARBA" id="ARBA00010790"/>
    </source>
</evidence>
<evidence type="ECO:0000256" key="5">
    <source>
        <dbReference type="PIRSR" id="PIRSR000137-2"/>
    </source>
</evidence>
<feature type="domain" description="Glucose-methanol-choline oxidoreductase N-terminal" evidence="7">
    <location>
        <begin position="86"/>
        <end position="109"/>
    </location>
</feature>
<dbReference type="InterPro" id="IPR012132">
    <property type="entry name" value="GMC_OxRdtase"/>
</dbReference>
<dbReference type="Pfam" id="PF00732">
    <property type="entry name" value="GMC_oxred_N"/>
    <property type="match status" value="1"/>
</dbReference>
<comment type="cofactor">
    <cofactor evidence="1 5">
        <name>FAD</name>
        <dbReference type="ChEBI" id="CHEBI:57692"/>
    </cofactor>
</comment>
<dbReference type="EMBL" id="CP058554">
    <property type="protein sequence ID" value="QMV75330.1"/>
    <property type="molecule type" value="Genomic_DNA"/>
</dbReference>
<name>A0A7G5EMV5_9BURK</name>
<comment type="similarity">
    <text evidence="2 6">Belongs to the GMC oxidoreductase family.</text>
</comment>
<dbReference type="SUPFAM" id="SSF54373">
    <property type="entry name" value="FAD-linked reductases, C-terminal domain"/>
    <property type="match status" value="1"/>
</dbReference>
<dbReference type="InterPro" id="IPR007867">
    <property type="entry name" value="GMC_OxRtase_C"/>
</dbReference>
<keyword evidence="4 5" id="KW-0274">FAD</keyword>